<dbReference type="Ensembl" id="ENSOMET00000023921.1">
    <property type="protein sequence ID" value="ENSOMEP00000015674.1"/>
    <property type="gene ID" value="ENSOMEG00000017308.1"/>
</dbReference>
<dbReference type="AlphaFoldDB" id="A0A3B3CDI6"/>
<reference evidence="5" key="2">
    <citation type="submission" date="2025-09" db="UniProtKB">
        <authorList>
            <consortium name="Ensembl"/>
        </authorList>
    </citation>
    <scope>IDENTIFICATION</scope>
</reference>
<protein>
    <recommendedName>
        <fullName evidence="4">Ig-like domain-containing protein</fullName>
    </recommendedName>
</protein>
<keyword evidence="3" id="KW-0393">Immunoglobulin domain</keyword>
<dbReference type="Gene3D" id="2.60.40.10">
    <property type="entry name" value="Immunoglobulins"/>
    <property type="match status" value="1"/>
</dbReference>
<dbReference type="GeneTree" id="ENSGT00990000204036"/>
<proteinExistence type="predicted"/>
<organism evidence="5 6">
    <name type="scientific">Oryzias melastigma</name>
    <name type="common">Marine medaka</name>
    <dbReference type="NCBI Taxonomy" id="30732"/>
    <lineage>
        <taxon>Eukaryota</taxon>
        <taxon>Metazoa</taxon>
        <taxon>Chordata</taxon>
        <taxon>Craniata</taxon>
        <taxon>Vertebrata</taxon>
        <taxon>Euteleostomi</taxon>
        <taxon>Actinopterygii</taxon>
        <taxon>Neopterygii</taxon>
        <taxon>Teleostei</taxon>
        <taxon>Neoteleostei</taxon>
        <taxon>Acanthomorphata</taxon>
        <taxon>Ovalentaria</taxon>
        <taxon>Atherinomorphae</taxon>
        <taxon>Beloniformes</taxon>
        <taxon>Adrianichthyidae</taxon>
        <taxon>Oryziinae</taxon>
        <taxon>Oryzias</taxon>
    </lineage>
</organism>
<reference evidence="5" key="1">
    <citation type="submission" date="2025-08" db="UniProtKB">
        <authorList>
            <consortium name="Ensembl"/>
        </authorList>
    </citation>
    <scope>IDENTIFICATION</scope>
</reference>
<dbReference type="GO" id="GO:0001817">
    <property type="term" value="P:regulation of cytokine production"/>
    <property type="evidence" value="ECO:0007669"/>
    <property type="project" value="TreeGrafter"/>
</dbReference>
<dbReference type="PANTHER" id="PTHR24100:SF151">
    <property type="entry name" value="ICOS LIGAND"/>
    <property type="match status" value="1"/>
</dbReference>
<dbReference type="InterPro" id="IPR013783">
    <property type="entry name" value="Ig-like_fold"/>
</dbReference>
<evidence type="ECO:0000256" key="2">
    <source>
        <dbReference type="ARBA" id="ARBA00023136"/>
    </source>
</evidence>
<dbReference type="InterPro" id="IPR036179">
    <property type="entry name" value="Ig-like_dom_sf"/>
</dbReference>
<dbReference type="PaxDb" id="30732-ENSOMEP00000015674"/>
<dbReference type="STRING" id="30732.ENSOMEP00000015674"/>
<evidence type="ECO:0000256" key="3">
    <source>
        <dbReference type="ARBA" id="ARBA00023319"/>
    </source>
</evidence>
<dbReference type="PROSITE" id="PS50835">
    <property type="entry name" value="IG_LIKE"/>
    <property type="match status" value="1"/>
</dbReference>
<dbReference type="Proteomes" id="UP000261560">
    <property type="component" value="Unplaced"/>
</dbReference>
<dbReference type="GO" id="GO:0050852">
    <property type="term" value="P:T cell receptor signaling pathway"/>
    <property type="evidence" value="ECO:0007669"/>
    <property type="project" value="TreeGrafter"/>
</dbReference>
<feature type="domain" description="Ig-like" evidence="4">
    <location>
        <begin position="1"/>
        <end position="94"/>
    </location>
</feature>
<evidence type="ECO:0000259" key="4">
    <source>
        <dbReference type="PROSITE" id="PS50835"/>
    </source>
</evidence>
<accession>A0A3B3CDI6</accession>
<sequence>MHHCYSALAQIQKEFEFYSNSFLEPPFDLTAQTVEWSRDADVIVHVYRSRADNQFLQNQKFRGRTVLIHQNLKDGKVSLRLINITKEDEGNYSCSEALGLIIRLHSLQETASNNAVKTGATTPDTPVGLENFGYTGFIIWLHSVTG</sequence>
<keyword evidence="2" id="KW-0472">Membrane</keyword>
<name>A0A3B3CDI6_ORYME</name>
<dbReference type="SUPFAM" id="SSF48726">
    <property type="entry name" value="Immunoglobulin"/>
    <property type="match status" value="1"/>
</dbReference>
<dbReference type="InterPro" id="IPR007110">
    <property type="entry name" value="Ig-like_dom"/>
</dbReference>
<evidence type="ECO:0000313" key="6">
    <source>
        <dbReference type="Proteomes" id="UP000261560"/>
    </source>
</evidence>
<evidence type="ECO:0000256" key="1">
    <source>
        <dbReference type="ARBA" id="ARBA00004370"/>
    </source>
</evidence>
<dbReference type="PANTHER" id="PTHR24100">
    <property type="entry name" value="BUTYROPHILIN"/>
    <property type="match status" value="1"/>
</dbReference>
<keyword evidence="6" id="KW-1185">Reference proteome</keyword>
<evidence type="ECO:0000313" key="5">
    <source>
        <dbReference type="Ensembl" id="ENSOMEP00000015674.1"/>
    </source>
</evidence>
<dbReference type="InterPro" id="IPR050504">
    <property type="entry name" value="IgSF_BTN/MOG"/>
</dbReference>
<dbReference type="GO" id="GO:0005102">
    <property type="term" value="F:signaling receptor binding"/>
    <property type="evidence" value="ECO:0007669"/>
    <property type="project" value="TreeGrafter"/>
</dbReference>
<comment type="subcellular location">
    <subcellularLocation>
        <location evidence="1">Membrane</location>
    </subcellularLocation>
</comment>
<dbReference type="GO" id="GO:0009897">
    <property type="term" value="C:external side of plasma membrane"/>
    <property type="evidence" value="ECO:0007669"/>
    <property type="project" value="TreeGrafter"/>
</dbReference>